<dbReference type="Gene3D" id="3.40.1010.10">
    <property type="entry name" value="Cobalt-precorrin-4 Transmethylase, Domain 1"/>
    <property type="match status" value="1"/>
</dbReference>
<dbReference type="InterPro" id="IPR050714">
    <property type="entry name" value="Cobalamin_biosynth_MTase"/>
</dbReference>
<dbReference type="InterPro" id="IPR035996">
    <property type="entry name" value="4pyrrol_Methylase_sf"/>
</dbReference>
<evidence type="ECO:0000313" key="9">
    <source>
        <dbReference type="Proteomes" id="UP000271587"/>
    </source>
</evidence>
<dbReference type="InterPro" id="IPR014008">
    <property type="entry name" value="Cbl_synth_MTase_CbiT"/>
</dbReference>
<evidence type="ECO:0000256" key="1">
    <source>
        <dbReference type="ARBA" id="ARBA00004953"/>
    </source>
</evidence>
<dbReference type="PANTHER" id="PTHR43182">
    <property type="entry name" value="COBALT-PRECORRIN-6B C(15)-METHYLTRANSFERASE (DECARBOXYLATING)"/>
    <property type="match status" value="1"/>
</dbReference>
<evidence type="ECO:0000259" key="7">
    <source>
        <dbReference type="Pfam" id="PF00590"/>
    </source>
</evidence>
<dbReference type="InterPro" id="IPR012818">
    <property type="entry name" value="CbiE"/>
</dbReference>
<evidence type="ECO:0000256" key="2">
    <source>
        <dbReference type="ARBA" id="ARBA00022573"/>
    </source>
</evidence>
<dbReference type="InterPro" id="IPR006365">
    <property type="entry name" value="Cbl_synth_CobL"/>
</dbReference>
<organism evidence="8 9">
    <name type="scientific">Corynebacterium gerontici</name>
    <dbReference type="NCBI Taxonomy" id="2079234"/>
    <lineage>
        <taxon>Bacteria</taxon>
        <taxon>Bacillati</taxon>
        <taxon>Actinomycetota</taxon>
        <taxon>Actinomycetes</taxon>
        <taxon>Mycobacteriales</taxon>
        <taxon>Corynebacteriaceae</taxon>
        <taxon>Corynebacterium</taxon>
    </lineage>
</organism>
<keyword evidence="3 8" id="KW-0489">Methyltransferase</keyword>
<dbReference type="PANTHER" id="PTHR43182:SF1">
    <property type="entry name" value="COBALT-PRECORRIN-7 C(5)-METHYLTRANSFERASE"/>
    <property type="match status" value="1"/>
</dbReference>
<keyword evidence="2" id="KW-0169">Cobalamin biosynthesis</keyword>
<evidence type="ECO:0000313" key="8">
    <source>
        <dbReference type="EMBL" id="AZA11412.1"/>
    </source>
</evidence>
<accession>A0A3G6J0D2</accession>
<dbReference type="NCBIfam" id="TIGR02467">
    <property type="entry name" value="CbiE"/>
    <property type="match status" value="1"/>
</dbReference>
<dbReference type="SUPFAM" id="SSF53335">
    <property type="entry name" value="S-adenosyl-L-methionine-dependent methyltransferases"/>
    <property type="match status" value="1"/>
</dbReference>
<protein>
    <submittedName>
        <fullName evidence="8">Precorrin-6Y C(5,15)-methyltransferase [decarboxylating]</fullName>
        <ecNumber evidence="8">2.1.1.132</ecNumber>
    </submittedName>
</protein>
<gene>
    <name evidence="8" type="primary">cobL</name>
    <name evidence="8" type="ORF">CGERO_05520</name>
</gene>
<dbReference type="PIRSF" id="PIRSF036428">
    <property type="entry name" value="CobL"/>
    <property type="match status" value="1"/>
</dbReference>
<evidence type="ECO:0000256" key="4">
    <source>
        <dbReference type="ARBA" id="ARBA00022679"/>
    </source>
</evidence>
<dbReference type="GO" id="GO:0032259">
    <property type="term" value="P:methylation"/>
    <property type="evidence" value="ECO:0007669"/>
    <property type="project" value="UniProtKB-KW"/>
</dbReference>
<dbReference type="EMBL" id="CP033897">
    <property type="protein sequence ID" value="AZA11412.1"/>
    <property type="molecule type" value="Genomic_DNA"/>
</dbReference>
<dbReference type="GO" id="GO:0009236">
    <property type="term" value="P:cobalamin biosynthetic process"/>
    <property type="evidence" value="ECO:0007669"/>
    <property type="project" value="UniProtKB-UniPathway"/>
</dbReference>
<dbReference type="Proteomes" id="UP000271587">
    <property type="component" value="Chromosome"/>
</dbReference>
<dbReference type="RefSeq" id="WP_245998784.1">
    <property type="nucleotide sequence ID" value="NZ_CP033897.1"/>
</dbReference>
<keyword evidence="5" id="KW-0949">S-adenosyl-L-methionine</keyword>
<evidence type="ECO:0000256" key="5">
    <source>
        <dbReference type="ARBA" id="ARBA00022691"/>
    </source>
</evidence>
<dbReference type="GO" id="GO:0046025">
    <property type="term" value="F:precorrin-6Y C5,15-methyltransferase (decarboxylating) activity"/>
    <property type="evidence" value="ECO:0007669"/>
    <property type="project" value="UniProtKB-EC"/>
</dbReference>
<dbReference type="UniPathway" id="UPA00148"/>
<dbReference type="InterPro" id="IPR014777">
    <property type="entry name" value="4pyrrole_Mease_sub1"/>
</dbReference>
<evidence type="ECO:0000256" key="3">
    <source>
        <dbReference type="ARBA" id="ARBA00022603"/>
    </source>
</evidence>
<feature type="domain" description="Tetrapyrrole methylase" evidence="7">
    <location>
        <begin position="27"/>
        <end position="212"/>
    </location>
</feature>
<dbReference type="InterPro" id="IPR000878">
    <property type="entry name" value="4pyrrol_Mease"/>
</dbReference>
<dbReference type="GO" id="GO:0008276">
    <property type="term" value="F:protein methyltransferase activity"/>
    <property type="evidence" value="ECO:0007669"/>
    <property type="project" value="InterPro"/>
</dbReference>
<dbReference type="EC" id="2.1.1.132" evidence="8"/>
<dbReference type="NCBIfam" id="TIGR02469">
    <property type="entry name" value="CbiT"/>
    <property type="match status" value="1"/>
</dbReference>
<keyword evidence="4 8" id="KW-0808">Transferase</keyword>
<feature type="compositionally biased region" description="Basic and acidic residues" evidence="6">
    <location>
        <begin position="10"/>
        <end position="24"/>
    </location>
</feature>
<dbReference type="KEGG" id="cgk:CGERO_05520"/>
<proteinExistence type="predicted"/>
<dbReference type="AlphaFoldDB" id="A0A3G6J0D2"/>
<name>A0A3G6J0D2_9CORY</name>
<dbReference type="Gene3D" id="3.40.50.150">
    <property type="entry name" value="Vaccinia Virus protein VP39"/>
    <property type="match status" value="1"/>
</dbReference>
<sequence length="423" mass="45086">MKAPSNTAARRAEHAMQPEAKAPENHLTVVGLPAAGMAELGASAIEALAKAEVVIGSWRQLNLVDCGNAEKKPWPSPLRPSIVPMFEKLRGRRVVVLGSGDPMFHGIGTTLHAVLEDWSIDVIPHASSVSLACARLGWAAEHTPVYSLTTHSIEGVLVHAERNQRFLVLGADEASPEAICDVLHRAGVEAEVSVLSDLGSSDEQIRFGTAAQPPEVVSSLNIIALSHIRAPHAASLAPGLSDDSFEHDGQISKRYVRALTVSAIAPMPGEHLWDIGGGSGSVTIECLRLEPSLRATVFEADDERRQRILRNAHRFGVSDRLVVVGAAPGAFDQAPQASVVFVGGGLTQEGMWPQLWAELPAGVRVVANAVTVESLAMLIDLQQRHGGELATFQVSSQHPVGSFHAFKPALPVTQWTVQKGNHA</sequence>
<dbReference type="InterPro" id="IPR029063">
    <property type="entry name" value="SAM-dependent_MTases_sf"/>
</dbReference>
<feature type="region of interest" description="Disordered" evidence="6">
    <location>
        <begin position="1"/>
        <end position="24"/>
    </location>
</feature>
<reference evidence="8 9" key="1">
    <citation type="submission" date="2018-11" db="EMBL/GenBank/DDBJ databases">
        <authorList>
            <person name="Kleinhagauer T."/>
            <person name="Glaeser S.P."/>
            <person name="Spergser J."/>
            <person name="Ruckert C."/>
            <person name="Kaempfer P."/>
            <person name="Busse H.-J."/>
        </authorList>
    </citation>
    <scope>NUCLEOTIDE SEQUENCE [LARGE SCALE GENOMIC DNA]</scope>
    <source>
        <strain evidence="8 9">W8</strain>
    </source>
</reference>
<dbReference type="SUPFAM" id="SSF53790">
    <property type="entry name" value="Tetrapyrrole methylase"/>
    <property type="match status" value="1"/>
</dbReference>
<dbReference type="Pfam" id="PF00590">
    <property type="entry name" value="TP_methylase"/>
    <property type="match status" value="1"/>
</dbReference>
<comment type="pathway">
    <text evidence="1">Cofactor biosynthesis; adenosylcobalamin biosynthesis.</text>
</comment>
<dbReference type="CDD" id="cd11644">
    <property type="entry name" value="Precorrin-6Y-MT"/>
    <property type="match status" value="1"/>
</dbReference>
<evidence type="ECO:0000256" key="6">
    <source>
        <dbReference type="SAM" id="MobiDB-lite"/>
    </source>
</evidence>
<keyword evidence="9" id="KW-1185">Reference proteome</keyword>